<sequence>MKAETIPFRDFMNGSWKKPKQVSNLLPAVAFVPNEPTTFMVTMLGIGLVVLIAEHCLQDTDYAEKIRIFRSRYIKYAFPVCVAATGVYVFIKVVNILL</sequence>
<accession>A0ABX2ZVE2</accession>
<dbReference type="EMBL" id="MDKC01000001">
    <property type="protein sequence ID" value="ODG93751.1"/>
    <property type="molecule type" value="Genomic_DNA"/>
</dbReference>
<dbReference type="RefSeq" id="WP_069031936.1">
    <property type="nucleotide sequence ID" value="NZ_MDKC01000001.1"/>
</dbReference>
<evidence type="ECO:0000256" key="1">
    <source>
        <dbReference type="SAM" id="Phobius"/>
    </source>
</evidence>
<keyword evidence="1" id="KW-0812">Transmembrane</keyword>
<keyword evidence="1" id="KW-1133">Transmembrane helix</keyword>
<comment type="caution">
    <text evidence="2">The sequence shown here is derived from an EMBL/GenBank/DDBJ whole genome shotgun (WGS) entry which is preliminary data.</text>
</comment>
<reference evidence="2 3" key="1">
    <citation type="submission" date="2016-07" db="EMBL/GenBank/DDBJ databases">
        <authorList>
            <person name="Townsley L."/>
            <person name="Shank E.A."/>
        </authorList>
    </citation>
    <scope>NUCLEOTIDE SEQUENCE [LARGE SCALE GENOMIC DNA]</scope>
    <source>
        <strain evidence="2 3">CH01</strain>
    </source>
</reference>
<keyword evidence="3" id="KW-1185">Reference proteome</keyword>
<dbReference type="Proteomes" id="UP000094580">
    <property type="component" value="Unassembled WGS sequence"/>
</dbReference>
<evidence type="ECO:0000313" key="2">
    <source>
        <dbReference type="EMBL" id="ODG93751.1"/>
    </source>
</evidence>
<keyword evidence="1" id="KW-0472">Membrane</keyword>
<gene>
    <name evidence="2" type="ORF">BED47_00860</name>
</gene>
<protein>
    <submittedName>
        <fullName evidence="2">Uncharacterized protein</fullName>
    </submittedName>
</protein>
<proteinExistence type="predicted"/>
<name>A0ABX2ZVE2_9BACI</name>
<feature type="transmembrane region" description="Helical" evidence="1">
    <location>
        <begin position="36"/>
        <end position="53"/>
    </location>
</feature>
<organism evidence="2 3">
    <name type="scientific">Gottfriedia luciferensis</name>
    <dbReference type="NCBI Taxonomy" id="178774"/>
    <lineage>
        <taxon>Bacteria</taxon>
        <taxon>Bacillati</taxon>
        <taxon>Bacillota</taxon>
        <taxon>Bacilli</taxon>
        <taxon>Bacillales</taxon>
        <taxon>Bacillaceae</taxon>
        <taxon>Gottfriedia</taxon>
    </lineage>
</organism>
<evidence type="ECO:0000313" key="3">
    <source>
        <dbReference type="Proteomes" id="UP000094580"/>
    </source>
</evidence>
<feature type="transmembrane region" description="Helical" evidence="1">
    <location>
        <begin position="73"/>
        <end position="91"/>
    </location>
</feature>